<dbReference type="AlphaFoldDB" id="A0AAW0Y5K4"/>
<accession>A0AAW0Y5K4</accession>
<sequence>MAPGQQRVLSKDTPDIENILTLNPRITTHATLQPSSVTKDNKKYWKRNKGKNCVNHCSLEKNFDDIKHTTLSERGALREASRCLKCADAPCQKSCPTQLNIKQFISCIANKNYYGAAKMIFSDNPLGMTCGMVCPTSDLCVGGCNLYATEEGPINIGGLQQFATDIFRQMNIPQVRPPNLPADLPESYDAKIALIGCGPASISCATFLGRLGYHNIDVFEKKDYVGGLSSSEIPQYRLPFEVVNFEVDLMKDLGVKVHHGRQLSLSDITIKGLQQDGYEAIFIGIGLPEPKKISIFADLNNEMGFYTSKDFLPMVTAASKPGMCSCKSQLPSIKGVVLVLGAGDTAFDCATSALRCGAKRVFVVFRKGFTNIRAVPEEMDLAREEMCEFLPFLSPRKVIMKNGRVSAMEFVRTEQAQDGSWIEDEDQTFKLKCDYIISAFGSGLSNTDIQSALAPVRLNRWGQPEVDVHTMSTSEAGVFCGGDVAGVAETTVESVNDGKTAAWNIHKYLQSLHGLFVPEMPQLPKFYTPIDDVDISITICGIKFPNPFGLASAPPTTAAPMMRRAYEAGWGFCVTKTFALDKDIVTNISPRIVRGTTSGHIYGPGQGSFLNIELISEKTCAYWLQSISELKKDFPDKVLIASIMCSYNADDWTELAKKAEAAGSDALELNLSCPHGMGERGMGLACGQDPELVLNICRWVRAATTIPFFAKLTPNVTNIVTIAKAAHEGGADGVTATNTVSGLMAIRPDGSAWPSIGKERRTTYGGVSGNAIRPIALRAVTAIGRALPNFPILATGGIDSADAGFQFLLGGASALQVCSSVQNQDFTVIEDYILGLKALLYLNSLESKKDWLGQSPPTPQHQLGKPIVNLSSVVGKGLANFGLDKSEKEKAITEHKVMTDILEPCPKPRSIDAPKYGIPSIQTLVGKALPMIGTYGDLDNNQQKVALIDEDMCINCGKCYMTCNDSGYQAIIFNPKTHLPRVLDDCTGCTLCVSVCPIIDCIRMVERQGPYIPKRGIPLGAGVVPRIPALGPVELFPSS</sequence>
<evidence type="ECO:0000256" key="7">
    <source>
        <dbReference type="ARBA" id="ARBA00022643"/>
    </source>
</evidence>
<keyword evidence="7 17" id="KW-0288">FMN</keyword>
<comment type="cofactor">
    <cofactor evidence="17">
        <name>[4Fe-4S] cluster</name>
        <dbReference type="ChEBI" id="CHEBI:49883"/>
    </cofactor>
    <text evidence="17">Binds 4 [4Fe-4S] clusters. Contains approximately 16 iron atoms per subunit.</text>
</comment>
<dbReference type="GO" id="GO:0005829">
    <property type="term" value="C:cytosol"/>
    <property type="evidence" value="ECO:0007669"/>
    <property type="project" value="TreeGrafter"/>
</dbReference>
<dbReference type="FunFam" id="3.30.70.20:FF:000023">
    <property type="entry name" value="Dihydropyrimidine dehydrogenase [NADP(+)]"/>
    <property type="match status" value="1"/>
</dbReference>
<evidence type="ECO:0000256" key="15">
    <source>
        <dbReference type="ARBA" id="ARBA00023014"/>
    </source>
</evidence>
<protein>
    <recommendedName>
        <fullName evidence="17">Dihydropyrimidine dehydrogenase [NADP(+)]</fullName>
        <shortName evidence="17">DHPDHase</shortName>
        <shortName evidence="17">DPD</shortName>
        <ecNumber evidence="17">1.3.1.2</ecNumber>
    </recommendedName>
    <alternativeName>
        <fullName evidence="17">Dihydrothymine dehydrogenase</fullName>
    </alternativeName>
    <alternativeName>
        <fullName evidence="17">Dihydrouracil dehydrogenase</fullName>
    </alternativeName>
</protein>
<evidence type="ECO:0000259" key="18">
    <source>
        <dbReference type="PROSITE" id="PS51379"/>
    </source>
</evidence>
<evidence type="ECO:0000256" key="13">
    <source>
        <dbReference type="ARBA" id="ARBA00023002"/>
    </source>
</evidence>
<dbReference type="SUPFAM" id="SSF51971">
    <property type="entry name" value="Nucleotide-binding domain"/>
    <property type="match status" value="2"/>
</dbReference>
<keyword evidence="9" id="KW-0677">Repeat</keyword>
<comment type="similarity">
    <text evidence="4 17">Belongs to the dihydropyrimidine dehydrogenase family.</text>
</comment>
<dbReference type="PANTHER" id="PTHR43073:SF2">
    <property type="entry name" value="DIHYDROPYRIMIDINE DEHYDROGENASE [NADP(+)]"/>
    <property type="match status" value="1"/>
</dbReference>
<evidence type="ECO:0000256" key="14">
    <source>
        <dbReference type="ARBA" id="ARBA00023004"/>
    </source>
</evidence>
<evidence type="ECO:0000256" key="16">
    <source>
        <dbReference type="ARBA" id="ARBA00052371"/>
    </source>
</evidence>
<dbReference type="EC" id="1.3.1.2" evidence="17"/>
<dbReference type="GO" id="GO:0006212">
    <property type="term" value="P:uracil catabolic process"/>
    <property type="evidence" value="ECO:0007669"/>
    <property type="project" value="TreeGrafter"/>
</dbReference>
<evidence type="ECO:0000256" key="6">
    <source>
        <dbReference type="ARBA" id="ARBA00022630"/>
    </source>
</evidence>
<dbReference type="InterPro" id="IPR005720">
    <property type="entry name" value="Dihydroorotate_DH_cat"/>
</dbReference>
<dbReference type="Pfam" id="PF14697">
    <property type="entry name" value="Fer4_21"/>
    <property type="match status" value="1"/>
</dbReference>
<dbReference type="FunFam" id="3.50.50.60:FF:000061">
    <property type="entry name" value="Dihydropyrimidine dehydrogenase [NADP(+)]"/>
    <property type="match status" value="1"/>
</dbReference>
<keyword evidence="13 17" id="KW-0560">Oxidoreductase</keyword>
<keyword evidence="6 17" id="KW-0285">Flavoprotein</keyword>
<dbReference type="Proteomes" id="UP001445076">
    <property type="component" value="Unassembled WGS sequence"/>
</dbReference>
<dbReference type="InterPro" id="IPR036188">
    <property type="entry name" value="FAD/NAD-bd_sf"/>
</dbReference>
<dbReference type="SUPFAM" id="SSF51395">
    <property type="entry name" value="FMN-linked oxidoreductases"/>
    <property type="match status" value="1"/>
</dbReference>
<dbReference type="GO" id="GO:0002058">
    <property type="term" value="F:uracil binding"/>
    <property type="evidence" value="ECO:0007669"/>
    <property type="project" value="TreeGrafter"/>
</dbReference>
<comment type="catalytic activity">
    <reaction evidence="16 17">
        <text>5,6-dihydrouracil + NADP(+) = uracil + NADPH + H(+)</text>
        <dbReference type="Rhea" id="RHEA:18093"/>
        <dbReference type="ChEBI" id="CHEBI:15378"/>
        <dbReference type="ChEBI" id="CHEBI:15901"/>
        <dbReference type="ChEBI" id="CHEBI:17568"/>
        <dbReference type="ChEBI" id="CHEBI:57783"/>
        <dbReference type="ChEBI" id="CHEBI:58349"/>
        <dbReference type="EC" id="1.3.1.2"/>
    </reaction>
</comment>
<dbReference type="FunFam" id="3.50.50.60:FF:000056">
    <property type="entry name" value="Dihydropyrimidine dehydrogenase [NADP(+)]"/>
    <property type="match status" value="1"/>
</dbReference>
<dbReference type="GO" id="GO:0046872">
    <property type="term" value="F:metal ion binding"/>
    <property type="evidence" value="ECO:0007669"/>
    <property type="project" value="UniProtKB-KW"/>
</dbReference>
<keyword evidence="8" id="KW-0479">Metal-binding</keyword>
<evidence type="ECO:0000256" key="4">
    <source>
        <dbReference type="ARBA" id="ARBA00010804"/>
    </source>
</evidence>
<evidence type="ECO:0000256" key="9">
    <source>
        <dbReference type="ARBA" id="ARBA00022737"/>
    </source>
</evidence>
<dbReference type="InterPro" id="IPR013785">
    <property type="entry name" value="Aldolase_TIM"/>
</dbReference>
<dbReference type="PRINTS" id="PR00419">
    <property type="entry name" value="ADXRDTASE"/>
</dbReference>
<keyword evidence="10" id="KW-0547">Nucleotide-binding</keyword>
<evidence type="ECO:0000313" key="19">
    <source>
        <dbReference type="EMBL" id="KAK8745409.1"/>
    </source>
</evidence>
<evidence type="ECO:0000256" key="3">
    <source>
        <dbReference type="ARBA" id="ARBA00004668"/>
    </source>
</evidence>
<dbReference type="Gene3D" id="3.50.50.60">
    <property type="entry name" value="FAD/NAD(P)-binding domain"/>
    <property type="match status" value="2"/>
</dbReference>
<evidence type="ECO:0000256" key="5">
    <source>
        <dbReference type="ARBA" id="ARBA00022485"/>
    </source>
</evidence>
<name>A0AAW0Y5K4_CHEQU</name>
<keyword evidence="11 17" id="KW-0274">FAD</keyword>
<dbReference type="Pfam" id="PF07992">
    <property type="entry name" value="Pyr_redox_2"/>
    <property type="match status" value="1"/>
</dbReference>
<dbReference type="CDD" id="cd02940">
    <property type="entry name" value="DHPD_FMN"/>
    <property type="match status" value="1"/>
</dbReference>
<dbReference type="InterPro" id="IPR028261">
    <property type="entry name" value="DPD_II"/>
</dbReference>
<evidence type="ECO:0000256" key="1">
    <source>
        <dbReference type="ARBA" id="ARBA00001917"/>
    </source>
</evidence>
<organism evidence="19 20">
    <name type="scientific">Cherax quadricarinatus</name>
    <name type="common">Australian red claw crayfish</name>
    <dbReference type="NCBI Taxonomy" id="27406"/>
    <lineage>
        <taxon>Eukaryota</taxon>
        <taxon>Metazoa</taxon>
        <taxon>Ecdysozoa</taxon>
        <taxon>Arthropoda</taxon>
        <taxon>Crustacea</taxon>
        <taxon>Multicrustacea</taxon>
        <taxon>Malacostraca</taxon>
        <taxon>Eumalacostraca</taxon>
        <taxon>Eucarida</taxon>
        <taxon>Decapoda</taxon>
        <taxon>Pleocyemata</taxon>
        <taxon>Astacidea</taxon>
        <taxon>Parastacoidea</taxon>
        <taxon>Parastacidae</taxon>
        <taxon>Cherax</taxon>
    </lineage>
</organism>
<dbReference type="Gene3D" id="1.10.1060.10">
    <property type="entry name" value="Alpha-helical ferredoxin"/>
    <property type="match status" value="1"/>
</dbReference>
<keyword evidence="20" id="KW-1185">Reference proteome</keyword>
<comment type="pathway">
    <text evidence="3 17">Amino-acid biosynthesis; beta-alanine biosynthesis.</text>
</comment>
<dbReference type="GO" id="GO:0006210">
    <property type="term" value="P:thymine catabolic process"/>
    <property type="evidence" value="ECO:0007669"/>
    <property type="project" value="TreeGrafter"/>
</dbReference>
<dbReference type="InterPro" id="IPR023753">
    <property type="entry name" value="FAD/NAD-binding_dom"/>
</dbReference>
<evidence type="ECO:0000256" key="8">
    <source>
        <dbReference type="ARBA" id="ARBA00022723"/>
    </source>
</evidence>
<dbReference type="Gene3D" id="3.30.70.20">
    <property type="match status" value="1"/>
</dbReference>
<keyword evidence="12 17" id="KW-0521">NADP</keyword>
<keyword evidence="5 17" id="KW-0004">4Fe-4S</keyword>
<dbReference type="InterPro" id="IPR017900">
    <property type="entry name" value="4Fe4S_Fe_S_CS"/>
</dbReference>
<dbReference type="InterPro" id="IPR017896">
    <property type="entry name" value="4Fe4S_Fe-S-bd"/>
</dbReference>
<dbReference type="GO" id="GO:0051539">
    <property type="term" value="F:4 iron, 4 sulfur cluster binding"/>
    <property type="evidence" value="ECO:0007669"/>
    <property type="project" value="UniProtKB-KW"/>
</dbReference>
<dbReference type="GO" id="GO:0050661">
    <property type="term" value="F:NADP binding"/>
    <property type="evidence" value="ECO:0007669"/>
    <property type="project" value="TreeGrafter"/>
</dbReference>
<dbReference type="PROSITE" id="PS00198">
    <property type="entry name" value="4FE4S_FER_1"/>
    <property type="match status" value="1"/>
</dbReference>
<evidence type="ECO:0000256" key="11">
    <source>
        <dbReference type="ARBA" id="ARBA00022827"/>
    </source>
</evidence>
<evidence type="ECO:0000256" key="12">
    <source>
        <dbReference type="ARBA" id="ARBA00022857"/>
    </source>
</evidence>
<proteinExistence type="inferred from homology"/>
<keyword evidence="15" id="KW-0411">Iron-sulfur</keyword>
<evidence type="ECO:0000313" key="20">
    <source>
        <dbReference type="Proteomes" id="UP001445076"/>
    </source>
</evidence>
<reference evidence="19 20" key="1">
    <citation type="journal article" date="2024" name="BMC Genomics">
        <title>Genome assembly of redclaw crayfish (Cherax quadricarinatus) provides insights into its immune adaptation and hypoxia tolerance.</title>
        <authorList>
            <person name="Liu Z."/>
            <person name="Zheng J."/>
            <person name="Li H."/>
            <person name="Fang K."/>
            <person name="Wang S."/>
            <person name="He J."/>
            <person name="Zhou D."/>
            <person name="Weng S."/>
            <person name="Chi M."/>
            <person name="Gu Z."/>
            <person name="He J."/>
            <person name="Li F."/>
            <person name="Wang M."/>
        </authorList>
    </citation>
    <scope>NUCLEOTIDE SEQUENCE [LARGE SCALE GENOMIC DNA]</scope>
    <source>
        <strain evidence="19">ZL_2023a</strain>
    </source>
</reference>
<comment type="cofactor">
    <cofactor evidence="2 17">
        <name>FAD</name>
        <dbReference type="ChEBI" id="CHEBI:57692"/>
    </cofactor>
</comment>
<dbReference type="FunFam" id="1.10.1060.10:FF:000007">
    <property type="entry name" value="Dihydropyrimidine dehydrogenase [NADP(+)]"/>
    <property type="match status" value="1"/>
</dbReference>
<evidence type="ECO:0000256" key="2">
    <source>
        <dbReference type="ARBA" id="ARBA00001974"/>
    </source>
</evidence>
<evidence type="ECO:0000256" key="17">
    <source>
        <dbReference type="RuleBase" id="RU364041"/>
    </source>
</evidence>
<dbReference type="PROSITE" id="PS51379">
    <property type="entry name" value="4FE4S_FER_2"/>
    <property type="match status" value="2"/>
</dbReference>
<dbReference type="EMBL" id="JARKIK010000019">
    <property type="protein sequence ID" value="KAK8745409.1"/>
    <property type="molecule type" value="Genomic_DNA"/>
</dbReference>
<feature type="domain" description="4Fe-4S ferredoxin-type" evidence="18">
    <location>
        <begin position="944"/>
        <end position="976"/>
    </location>
</feature>
<evidence type="ECO:0000256" key="10">
    <source>
        <dbReference type="ARBA" id="ARBA00022741"/>
    </source>
</evidence>
<dbReference type="InterPro" id="IPR009051">
    <property type="entry name" value="Helical_ferredxn"/>
</dbReference>
<dbReference type="SUPFAM" id="SSF46548">
    <property type="entry name" value="alpha-helical ferredoxin"/>
    <property type="match status" value="1"/>
</dbReference>
<gene>
    <name evidence="19" type="ORF">OTU49_000175</name>
</gene>
<dbReference type="PANTHER" id="PTHR43073">
    <property type="entry name" value="DIHYDROPYRIMIDINE DEHYDROGENASE [NADP(+)]"/>
    <property type="match status" value="1"/>
</dbReference>
<feature type="domain" description="4Fe-4S ferredoxin-type" evidence="18">
    <location>
        <begin position="978"/>
        <end position="1007"/>
    </location>
</feature>
<dbReference type="Pfam" id="PF01180">
    <property type="entry name" value="DHO_dh"/>
    <property type="match status" value="1"/>
</dbReference>
<comment type="caution">
    <text evidence="19">The sequence shown here is derived from an EMBL/GenBank/DDBJ whole genome shotgun (WGS) entry which is preliminary data.</text>
</comment>
<dbReference type="GO" id="GO:0017113">
    <property type="term" value="F:dihydropyrimidine dehydrogenase (NADP+) activity"/>
    <property type="evidence" value="ECO:0007669"/>
    <property type="project" value="UniProtKB-EC"/>
</dbReference>
<dbReference type="Pfam" id="PF14691">
    <property type="entry name" value="Fer4_20"/>
    <property type="match status" value="1"/>
</dbReference>
<dbReference type="SUPFAM" id="SSF54862">
    <property type="entry name" value="4Fe-4S ferredoxins"/>
    <property type="match status" value="1"/>
</dbReference>
<comment type="cofactor">
    <cofactor evidence="1 17">
        <name>FMN</name>
        <dbReference type="ChEBI" id="CHEBI:58210"/>
    </cofactor>
</comment>
<comment type="function">
    <text evidence="17">Involved in pyrimidine base degradation. Catalyzes the reduction of uracil and thymine.</text>
</comment>
<dbReference type="Gene3D" id="3.20.20.70">
    <property type="entry name" value="Aldolase class I"/>
    <property type="match status" value="1"/>
</dbReference>
<keyword evidence="14 17" id="KW-0408">Iron</keyword>
<dbReference type="FunFam" id="3.20.20.70:FF:000027">
    <property type="entry name" value="Dihydropyrimidine dehydrogenase [NADP(+)]"/>
    <property type="match status" value="1"/>
</dbReference>